<dbReference type="AlphaFoldDB" id="A0A178MVE2"/>
<dbReference type="PANTHER" id="PTHR43081">
    <property type="entry name" value="ADENYLATE CYCLASE, TERMINAL-DIFFERENTIATION SPECIFIC-RELATED"/>
    <property type="match status" value="1"/>
</dbReference>
<reference evidence="4 5" key="1">
    <citation type="submission" date="2016-04" db="EMBL/GenBank/DDBJ databases">
        <title>Draft genome sequence of freshwater magnetotactic bacteria Magnetospirillum marisnigri SP-1 and Magnetospirillum moscoviense BB-1.</title>
        <authorList>
            <person name="Koziaeva V."/>
            <person name="Dziuba M.V."/>
            <person name="Ivanov T.M."/>
            <person name="Kuznetsov B."/>
            <person name="Grouzdev D.S."/>
        </authorList>
    </citation>
    <scope>NUCLEOTIDE SEQUENCE [LARGE SCALE GENOMIC DNA]</scope>
    <source>
        <strain evidence="4 5">SP-1</strain>
    </source>
</reference>
<dbReference type="GO" id="GO:0004016">
    <property type="term" value="F:adenylate cyclase activity"/>
    <property type="evidence" value="ECO:0007669"/>
    <property type="project" value="UniProtKB-ARBA"/>
</dbReference>
<dbReference type="GO" id="GO:0035556">
    <property type="term" value="P:intracellular signal transduction"/>
    <property type="evidence" value="ECO:0007669"/>
    <property type="project" value="InterPro"/>
</dbReference>
<feature type="transmembrane region" description="Helical" evidence="2">
    <location>
        <begin position="136"/>
        <end position="160"/>
    </location>
</feature>
<dbReference type="Pfam" id="PF00211">
    <property type="entry name" value="Guanylate_cyc"/>
    <property type="match status" value="1"/>
</dbReference>
<evidence type="ECO:0000313" key="5">
    <source>
        <dbReference type="Proteomes" id="UP000078428"/>
    </source>
</evidence>
<dbReference type="Proteomes" id="UP000078428">
    <property type="component" value="Unassembled WGS sequence"/>
</dbReference>
<dbReference type="EMBL" id="LWQT01000037">
    <property type="protein sequence ID" value="OAN54050.1"/>
    <property type="molecule type" value="Genomic_DNA"/>
</dbReference>
<dbReference type="SMART" id="SM00044">
    <property type="entry name" value="CYCc"/>
    <property type="match status" value="1"/>
</dbReference>
<feature type="transmembrane region" description="Helical" evidence="2">
    <location>
        <begin position="172"/>
        <end position="193"/>
    </location>
</feature>
<proteinExistence type="predicted"/>
<keyword evidence="5" id="KW-1185">Reference proteome</keyword>
<keyword evidence="2" id="KW-0812">Transmembrane</keyword>
<comment type="caution">
    <text evidence="4">The sequence shown here is derived from an EMBL/GenBank/DDBJ whole genome shotgun (WGS) entry which is preliminary data.</text>
</comment>
<feature type="transmembrane region" description="Helical" evidence="2">
    <location>
        <begin position="327"/>
        <end position="344"/>
    </location>
</feature>
<dbReference type="PROSITE" id="PS50125">
    <property type="entry name" value="GUANYLATE_CYCLASE_2"/>
    <property type="match status" value="1"/>
</dbReference>
<dbReference type="STRING" id="1285242.A6A04_12455"/>
<dbReference type="OrthoDB" id="7374210at2"/>
<dbReference type="InterPro" id="IPR050697">
    <property type="entry name" value="Adenylyl/Guanylyl_Cyclase_3/4"/>
</dbReference>
<dbReference type="PANTHER" id="PTHR43081:SF1">
    <property type="entry name" value="ADENYLATE CYCLASE, TERMINAL-DIFFERENTIATION SPECIFIC"/>
    <property type="match status" value="1"/>
</dbReference>
<dbReference type="RefSeq" id="WP_068489667.1">
    <property type="nucleotide sequence ID" value="NZ_LWQT01000037.1"/>
</dbReference>
<feature type="region of interest" description="Disordered" evidence="1">
    <location>
        <begin position="81"/>
        <end position="109"/>
    </location>
</feature>
<evidence type="ECO:0000313" key="4">
    <source>
        <dbReference type="EMBL" id="OAN54050.1"/>
    </source>
</evidence>
<evidence type="ECO:0000256" key="1">
    <source>
        <dbReference type="SAM" id="MobiDB-lite"/>
    </source>
</evidence>
<protein>
    <recommendedName>
        <fullName evidence="3">Guanylate cyclase domain-containing protein</fullName>
    </recommendedName>
</protein>
<evidence type="ECO:0000256" key="2">
    <source>
        <dbReference type="SAM" id="Phobius"/>
    </source>
</evidence>
<dbReference type="Gene3D" id="3.30.70.1230">
    <property type="entry name" value="Nucleotide cyclase"/>
    <property type="match status" value="1"/>
</dbReference>
<gene>
    <name evidence="4" type="ORF">A6A04_12455</name>
</gene>
<feature type="domain" description="Guanylate cyclase" evidence="3">
    <location>
        <begin position="434"/>
        <end position="548"/>
    </location>
</feature>
<feature type="compositionally biased region" description="Acidic residues" evidence="1">
    <location>
        <begin position="249"/>
        <end position="264"/>
    </location>
</feature>
<dbReference type="SUPFAM" id="SSF55073">
    <property type="entry name" value="Nucleotide cyclase"/>
    <property type="match status" value="1"/>
</dbReference>
<keyword evidence="2" id="KW-1133">Transmembrane helix</keyword>
<feature type="compositionally biased region" description="Gly residues" evidence="1">
    <location>
        <begin position="81"/>
        <end position="92"/>
    </location>
</feature>
<name>A0A178MVE2_9PROT</name>
<sequence>MIIVHFEVYVLEGRGWMLHARFPRLERDEAVREAKEIENTMGIRTKVVRETYNTDTNAFDEADVYVSGNVVAPKKGGLARGGGGGGGGGGRGASADSGHKGGGKKGGGAAAVAAARRGGTPHHETAGAFTVVFRMLIVLLVAAGLALGALRLVPIIVTFLYDYGFKVTPDEYGQLLFAVFVLVMLMTGVPLGLRMMPHRAHFRLSTPSVNWNRNKPASAATTDPKLKKSLNKLAADAALEQIPDKWADDEPEEPPFPASEDENLPEILPGPEEDEPPPLSEDSTVSAALAEAAPKTPALEACQAVSGRFVDKAIEVVRQSGAQQDKYTLFGLNLFMAGAIQALASSKKLDSEGQRHLLKSIIEKLGTPASQSGQFYEKVMDYAREPRYGKMVMAGKEAMDSWASGDELTPQIKLQTSLKDWNKPSSEKKPSIMTVMFTDMVGSTDLTQARGDVAAQEIVRKHNAIVRTALTQFAGHEVKHTGDGIMASFPSASNAVDATIQIQRQVATHNEKNPNLPLHLRIGLNSGEPIQEEDDLFGSTVQLAARVCAATQSDQTLCTQVVKDLAGSKPIPWGNAGMHALKGFRDKFQLWEIPW</sequence>
<evidence type="ECO:0000259" key="3">
    <source>
        <dbReference type="PROSITE" id="PS50125"/>
    </source>
</evidence>
<accession>A0A178MVE2</accession>
<dbReference type="CDD" id="cd07302">
    <property type="entry name" value="CHD"/>
    <property type="match status" value="1"/>
</dbReference>
<feature type="region of interest" description="Disordered" evidence="1">
    <location>
        <begin position="243"/>
        <end position="285"/>
    </location>
</feature>
<dbReference type="InterPro" id="IPR029787">
    <property type="entry name" value="Nucleotide_cyclase"/>
</dbReference>
<keyword evidence="2" id="KW-0472">Membrane</keyword>
<organism evidence="4 5">
    <name type="scientific">Paramagnetospirillum marisnigri</name>
    <dbReference type="NCBI Taxonomy" id="1285242"/>
    <lineage>
        <taxon>Bacteria</taxon>
        <taxon>Pseudomonadati</taxon>
        <taxon>Pseudomonadota</taxon>
        <taxon>Alphaproteobacteria</taxon>
        <taxon>Rhodospirillales</taxon>
        <taxon>Magnetospirillaceae</taxon>
        <taxon>Paramagnetospirillum</taxon>
    </lineage>
</organism>
<dbReference type="GO" id="GO:0009190">
    <property type="term" value="P:cyclic nucleotide biosynthetic process"/>
    <property type="evidence" value="ECO:0007669"/>
    <property type="project" value="InterPro"/>
</dbReference>
<dbReference type="InterPro" id="IPR001054">
    <property type="entry name" value="A/G_cyclase"/>
</dbReference>